<evidence type="ECO:0000313" key="2">
    <source>
        <dbReference type="EMBL" id="KKM25475.1"/>
    </source>
</evidence>
<feature type="domain" description="Helicase ATP-binding" evidence="1">
    <location>
        <begin position="45"/>
        <end position="313"/>
    </location>
</feature>
<dbReference type="InterPro" id="IPR006555">
    <property type="entry name" value="ATP-dep_Helicase_C"/>
</dbReference>
<dbReference type="GO" id="GO:0005524">
    <property type="term" value="F:ATP binding"/>
    <property type="evidence" value="ECO:0007669"/>
    <property type="project" value="InterPro"/>
</dbReference>
<proteinExistence type="predicted"/>
<dbReference type="SMART" id="SM00487">
    <property type="entry name" value="DEXDc"/>
    <property type="match status" value="1"/>
</dbReference>
<organism evidence="2">
    <name type="scientific">marine sediment metagenome</name>
    <dbReference type="NCBI Taxonomy" id="412755"/>
    <lineage>
        <taxon>unclassified sequences</taxon>
        <taxon>metagenomes</taxon>
        <taxon>ecological metagenomes</taxon>
    </lineage>
</organism>
<dbReference type="GO" id="GO:0003677">
    <property type="term" value="F:DNA binding"/>
    <property type="evidence" value="ECO:0007669"/>
    <property type="project" value="InterPro"/>
</dbReference>
<dbReference type="SUPFAM" id="SSF52540">
    <property type="entry name" value="P-loop containing nucleoside triphosphate hydrolases"/>
    <property type="match status" value="1"/>
</dbReference>
<dbReference type="InterPro" id="IPR014001">
    <property type="entry name" value="Helicase_ATP-bd"/>
</dbReference>
<dbReference type="Gene3D" id="3.40.50.300">
    <property type="entry name" value="P-loop containing nucleotide triphosphate hydrolases"/>
    <property type="match status" value="2"/>
</dbReference>
<dbReference type="AlphaFoldDB" id="A0A0F9LDD0"/>
<comment type="caution">
    <text evidence="2">The sequence shown here is derived from an EMBL/GenBank/DDBJ whole genome shotgun (WGS) entry which is preliminary data.</text>
</comment>
<dbReference type="Pfam" id="PF04851">
    <property type="entry name" value="ResIII"/>
    <property type="match status" value="1"/>
</dbReference>
<dbReference type="EMBL" id="LAZR01012711">
    <property type="protein sequence ID" value="KKM25475.1"/>
    <property type="molecule type" value="Genomic_DNA"/>
</dbReference>
<dbReference type="SMART" id="SM00491">
    <property type="entry name" value="HELICc2"/>
    <property type="match status" value="1"/>
</dbReference>
<dbReference type="Pfam" id="PF13307">
    <property type="entry name" value="Helicase_C_2"/>
    <property type="match status" value="1"/>
</dbReference>
<dbReference type="GO" id="GO:0016818">
    <property type="term" value="F:hydrolase activity, acting on acid anhydrides, in phosphorus-containing anhydrides"/>
    <property type="evidence" value="ECO:0007669"/>
    <property type="project" value="InterPro"/>
</dbReference>
<gene>
    <name evidence="2" type="ORF">LCGC14_1594610</name>
</gene>
<name>A0A0F9LDD0_9ZZZZ</name>
<sequence>MGFKIIETKSVKPNDPESLFHDLKDRNPEIKHLWSHQADLLRDYAQKHYNTKDIALELPTGTGKTLVGLLIGAWRKEFFNERILYLCPTKQLAYQVEKHAKDYGIKAFAFVGPQKNYPPEKFSKYSSSELIAISTYSGLFNTNPRLSDANVIICDDAHAADNYISALWSLNITRNDNKNLYFKIVSLFEDNFMNEFVRCVKNDNIEFYLKDQVEMVPIPFLWSKKQELHEIITEELKKEENKSLKYSWSLINNNLHCCNVFISWWEILIRPWTPPSLTHKPFENANQRIYMSATLKSSGELERIMGIPKVARLPIPAGWDKKGSGRRFFLFPDFSFTDEEYSDWLIEKISEKEQTLILCPDYQNFFSIENKIENFSVPLRILKAKDIEDSLEPFTTQDNVVLLLTNRYDGLDLPDENCRQLIIYNLPAAVNLQEKFLLSRLNIYSVLKNRIITRITQACGRCTRGPTDYSLILLVGENIRDFCLKKENLLSMHPELQAELEFGKKQSSVSKLEELDELINLFYKQGEEWQAAEENIKNIREEIEPQGESYLKKLSSIVSKEIHYQYALWRKDYSNALDIARQIGDKLSGNEFEGYRSLWNYFTGSVAWILSKQKKDKEYLKITRAFYIKAKSCSRTISWFSELPNLVNDITDELNIDKLSAYAVEKIQNMIKKLGGAGTRFGKELNKIEQLINIDRSNRFEMGLTKMGELLGFKTEQPIGEGVPDSIWYLSDKILLLFEAKSEESEEGGISKRTCLQATGHYNWTQTHRPDYDQFEEKICIIISHRTKTEKSAFPFIKNLYFMHIDRIREIFKDISGIFWRVRNHSIDYEEEKIRIKIYEELNSKNLDPLNFIQELKNRPLSSLEQK</sequence>
<accession>A0A0F9LDD0</accession>
<dbReference type="InterPro" id="IPR006935">
    <property type="entry name" value="Helicase/UvrB_N"/>
</dbReference>
<evidence type="ECO:0000259" key="1">
    <source>
        <dbReference type="PROSITE" id="PS51192"/>
    </source>
</evidence>
<dbReference type="InterPro" id="IPR027417">
    <property type="entry name" value="P-loop_NTPase"/>
</dbReference>
<protein>
    <recommendedName>
        <fullName evidence="1">Helicase ATP-binding domain-containing protein</fullName>
    </recommendedName>
</protein>
<reference evidence="2" key="1">
    <citation type="journal article" date="2015" name="Nature">
        <title>Complex archaea that bridge the gap between prokaryotes and eukaryotes.</title>
        <authorList>
            <person name="Spang A."/>
            <person name="Saw J.H."/>
            <person name="Jorgensen S.L."/>
            <person name="Zaremba-Niedzwiedzka K."/>
            <person name="Martijn J."/>
            <person name="Lind A.E."/>
            <person name="van Eijk R."/>
            <person name="Schleper C."/>
            <person name="Guy L."/>
            <person name="Ettema T.J."/>
        </authorList>
    </citation>
    <scope>NUCLEOTIDE SEQUENCE</scope>
</reference>
<dbReference type="GO" id="GO:0006139">
    <property type="term" value="P:nucleobase-containing compound metabolic process"/>
    <property type="evidence" value="ECO:0007669"/>
    <property type="project" value="InterPro"/>
</dbReference>
<dbReference type="PROSITE" id="PS51192">
    <property type="entry name" value="HELICASE_ATP_BIND_1"/>
    <property type="match status" value="1"/>
</dbReference>
<dbReference type="GO" id="GO:0004386">
    <property type="term" value="F:helicase activity"/>
    <property type="evidence" value="ECO:0007669"/>
    <property type="project" value="InterPro"/>
</dbReference>